<name>A0A6J6MQ29_9ZZZZ</name>
<dbReference type="PROSITE" id="PS51198">
    <property type="entry name" value="UVRD_HELICASE_ATP_BIND"/>
    <property type="match status" value="1"/>
</dbReference>
<dbReference type="GO" id="GO:0005524">
    <property type="term" value="F:ATP binding"/>
    <property type="evidence" value="ECO:0007669"/>
    <property type="project" value="UniProtKB-KW"/>
</dbReference>
<evidence type="ECO:0000256" key="14">
    <source>
        <dbReference type="ARBA" id="ARBA00048988"/>
    </source>
</evidence>
<dbReference type="GO" id="GO:0003677">
    <property type="term" value="F:DNA binding"/>
    <property type="evidence" value="ECO:0007669"/>
    <property type="project" value="UniProtKB-KW"/>
</dbReference>
<keyword evidence="8" id="KW-0067">ATP-binding</keyword>
<dbReference type="InterPro" id="IPR011604">
    <property type="entry name" value="PDDEXK-like_dom_sf"/>
</dbReference>
<comment type="catalytic activity">
    <reaction evidence="14">
        <text>ATP + H2O = ADP + phosphate + H(+)</text>
        <dbReference type="Rhea" id="RHEA:13065"/>
        <dbReference type="ChEBI" id="CHEBI:15377"/>
        <dbReference type="ChEBI" id="CHEBI:15378"/>
        <dbReference type="ChEBI" id="CHEBI:30616"/>
        <dbReference type="ChEBI" id="CHEBI:43474"/>
        <dbReference type="ChEBI" id="CHEBI:456216"/>
        <dbReference type="EC" id="5.6.2.4"/>
    </reaction>
</comment>
<dbReference type="CDD" id="cd17932">
    <property type="entry name" value="DEXQc_UvrD"/>
    <property type="match status" value="1"/>
</dbReference>
<dbReference type="InterPro" id="IPR038726">
    <property type="entry name" value="PDDEXK_AddAB-type"/>
</dbReference>
<keyword evidence="7" id="KW-0269">Exonuclease</keyword>
<gene>
    <name evidence="18" type="ORF">UFOPK2360_00119</name>
</gene>
<dbReference type="PANTHER" id="PTHR11070:SF59">
    <property type="entry name" value="DNA 3'-5' HELICASE"/>
    <property type="match status" value="1"/>
</dbReference>
<keyword evidence="10" id="KW-0234">DNA repair</keyword>
<evidence type="ECO:0000259" key="17">
    <source>
        <dbReference type="PROSITE" id="PS51217"/>
    </source>
</evidence>
<evidence type="ECO:0000259" key="16">
    <source>
        <dbReference type="PROSITE" id="PS51198"/>
    </source>
</evidence>
<dbReference type="InterPro" id="IPR000212">
    <property type="entry name" value="DNA_helicase_UvrD/REP"/>
</dbReference>
<feature type="domain" description="UvrD-like helicase C-terminal" evidence="17">
    <location>
        <begin position="345"/>
        <end position="671"/>
    </location>
</feature>
<evidence type="ECO:0000256" key="2">
    <source>
        <dbReference type="ARBA" id="ARBA00022722"/>
    </source>
</evidence>
<keyword evidence="9" id="KW-0238">DNA-binding</keyword>
<evidence type="ECO:0000313" key="18">
    <source>
        <dbReference type="EMBL" id="CAB4675098.1"/>
    </source>
</evidence>
<organism evidence="18">
    <name type="scientific">freshwater metagenome</name>
    <dbReference type="NCBI Taxonomy" id="449393"/>
    <lineage>
        <taxon>unclassified sequences</taxon>
        <taxon>metagenomes</taxon>
        <taxon>ecological metagenomes</taxon>
    </lineage>
</organism>
<dbReference type="InterPro" id="IPR013986">
    <property type="entry name" value="DExx_box_DNA_helicase_dom_sf"/>
</dbReference>
<dbReference type="PANTHER" id="PTHR11070">
    <property type="entry name" value="UVRD / RECB / PCRA DNA HELICASE FAMILY MEMBER"/>
    <property type="match status" value="1"/>
</dbReference>
<dbReference type="InterPro" id="IPR014016">
    <property type="entry name" value="UvrD-like_ATP-bd"/>
</dbReference>
<dbReference type="Pfam" id="PF12705">
    <property type="entry name" value="PDDEXK_1"/>
    <property type="match status" value="1"/>
</dbReference>
<dbReference type="InterPro" id="IPR027417">
    <property type="entry name" value="P-loop_NTPase"/>
</dbReference>
<evidence type="ECO:0000256" key="1">
    <source>
        <dbReference type="ARBA" id="ARBA00009922"/>
    </source>
</evidence>
<feature type="compositionally biased region" description="Basic and acidic residues" evidence="15">
    <location>
        <begin position="371"/>
        <end position="382"/>
    </location>
</feature>
<keyword evidence="2" id="KW-0540">Nuclease</keyword>
<dbReference type="Gene3D" id="1.10.10.160">
    <property type="match status" value="1"/>
</dbReference>
<dbReference type="SUPFAM" id="SSF52540">
    <property type="entry name" value="P-loop containing nucleoside triphosphate hydrolases"/>
    <property type="match status" value="1"/>
</dbReference>
<comment type="similarity">
    <text evidence="1">Belongs to the helicase family. UvrD subfamily.</text>
</comment>
<dbReference type="GO" id="GO:0033202">
    <property type="term" value="C:DNA helicase complex"/>
    <property type="evidence" value="ECO:0007669"/>
    <property type="project" value="TreeGrafter"/>
</dbReference>
<evidence type="ECO:0000256" key="4">
    <source>
        <dbReference type="ARBA" id="ARBA00022763"/>
    </source>
</evidence>
<dbReference type="GO" id="GO:0005829">
    <property type="term" value="C:cytosol"/>
    <property type="evidence" value="ECO:0007669"/>
    <property type="project" value="TreeGrafter"/>
</dbReference>
<dbReference type="GO" id="GO:0004527">
    <property type="term" value="F:exonuclease activity"/>
    <property type="evidence" value="ECO:0007669"/>
    <property type="project" value="UniProtKB-KW"/>
</dbReference>
<evidence type="ECO:0000256" key="15">
    <source>
        <dbReference type="SAM" id="MobiDB-lite"/>
    </source>
</evidence>
<proteinExistence type="inferred from homology"/>
<dbReference type="GO" id="GO:0000725">
    <property type="term" value="P:recombinational repair"/>
    <property type="evidence" value="ECO:0007669"/>
    <property type="project" value="TreeGrafter"/>
</dbReference>
<evidence type="ECO:0000256" key="7">
    <source>
        <dbReference type="ARBA" id="ARBA00022839"/>
    </source>
</evidence>
<reference evidence="18" key="1">
    <citation type="submission" date="2020-05" db="EMBL/GenBank/DDBJ databases">
        <authorList>
            <person name="Chiriac C."/>
            <person name="Salcher M."/>
            <person name="Ghai R."/>
            <person name="Kavagutti S V."/>
        </authorList>
    </citation>
    <scope>NUCLEOTIDE SEQUENCE</scope>
</reference>
<evidence type="ECO:0000256" key="3">
    <source>
        <dbReference type="ARBA" id="ARBA00022741"/>
    </source>
</evidence>
<sequence>MTTTVRWLGLNKPVANLKLIRDPGINPGQRLELSVEQKSVVTHRGSPLLVLGGPGTGKSVLMVERALSYIEEGIDPNQILLLTFDRERATELNDSIVAHIPKSINGAIVKTIPAFAFGLLRTHAAQNGKKPPTLLSGAEQDFYIRELLGPSAISNSADWPEELLPAVKTAAFAREMRDLIMRSTERGISSDQLAQLSTSENFPLWLPASKFYLEYTQSRTIDEDYKLDPSELIINAINLIGRNEQLHQELRDKYKVILVDEYQESDPAHRELIKLISAQELTLFADPDLAVGRFRGADPEGVSRAADSFADSNGNPAKVITLLKNYRSSVELNNLTVSIAKGFRYSRITDHRERVCASENNKEVAQSTEGTEGKEGKVDKHENGEILTARLETAHEEARFIAHHFHSLHLGQGIAYNKMAIILRSPGARTATLRRTLGALGIPVAQDSNSIPLILQSAISPMILIARIGLAHSDERRREILNPENIEALLLSPFAGGDPLTLRRMRYTLLKMRDVGTPGSNESNGTQQNTHEILRDLLLTPMADFDWNEFAAAKRISDLIAVAVKAANRKAAQSENVLWEIWDNALSDDGRKISQLWQSAAIEGDSSADSNLDAVLSLFEAAARHADRYPGASASAFIKQIESEVIEADTIATRAARNGVVEILTAHSAKGREWDVVAVAGVEEGRWPNLKARGSLLGSERLAEIARREVAAARSESEHLLGAASALLDDERRLFYNALTRARRYLLLTSTTGGDEQPSQFFAEVEDYLYPTGAPELKLPTYLPPALLVAKLRKIAEDSTTNPEDFAAAVTLLKTLDKAGISAANPQRWYGALPLSTDAPLVADGEPLKISPSSLETLRKCSLKWVLESHGGRDGDSNAQLLGSAFHELAARVINGANVTELTSELKILWSKLELGEGWSESKERDRAVEMLVKFTNWHQQRLTQLLAVEESFSFTLGRALIKGSVDRLELAVDGSLIIVDLKTAKSVLSIADGKEHAQLAAYQLAVAEGGFKNFPDYKTPGGALLYYVADGKKGADRKQAPINVENVRGEILRDSELMAAAKFIATENSLCRTCGVIASCPIKNEGRSLFS</sequence>
<keyword evidence="11" id="KW-0413">Isomerase</keyword>
<accession>A0A6J6MQ29</accession>
<evidence type="ECO:0000256" key="6">
    <source>
        <dbReference type="ARBA" id="ARBA00022806"/>
    </source>
</evidence>
<keyword evidence="5" id="KW-0378">Hydrolase</keyword>
<dbReference type="Pfam" id="PF13361">
    <property type="entry name" value="UvrD_C"/>
    <property type="match status" value="1"/>
</dbReference>
<keyword evidence="3" id="KW-0547">Nucleotide-binding</keyword>
<protein>
    <recommendedName>
        <fullName evidence="13">DNA 3'-5' helicase</fullName>
        <ecNumber evidence="13">5.6.2.4</ecNumber>
    </recommendedName>
</protein>
<dbReference type="GO" id="GO:0043138">
    <property type="term" value="F:3'-5' DNA helicase activity"/>
    <property type="evidence" value="ECO:0007669"/>
    <property type="project" value="UniProtKB-EC"/>
</dbReference>
<comment type="catalytic activity">
    <reaction evidence="12">
        <text>Couples ATP hydrolysis with the unwinding of duplex DNA by translocating in the 3'-5' direction.</text>
        <dbReference type="EC" id="5.6.2.4"/>
    </reaction>
</comment>
<dbReference type="EC" id="5.6.2.4" evidence="13"/>
<dbReference type="InterPro" id="IPR014017">
    <property type="entry name" value="DNA_helicase_UvrD-like_C"/>
</dbReference>
<dbReference type="Gene3D" id="3.40.50.300">
    <property type="entry name" value="P-loop containing nucleotide triphosphate hydrolases"/>
    <property type="match status" value="3"/>
</dbReference>
<dbReference type="EMBL" id="CAEZXH010000003">
    <property type="protein sequence ID" value="CAB4675098.1"/>
    <property type="molecule type" value="Genomic_DNA"/>
</dbReference>
<evidence type="ECO:0000256" key="13">
    <source>
        <dbReference type="ARBA" id="ARBA00034808"/>
    </source>
</evidence>
<evidence type="ECO:0000256" key="10">
    <source>
        <dbReference type="ARBA" id="ARBA00023204"/>
    </source>
</evidence>
<dbReference type="Gene3D" id="3.90.320.10">
    <property type="match status" value="1"/>
</dbReference>
<evidence type="ECO:0000256" key="12">
    <source>
        <dbReference type="ARBA" id="ARBA00034617"/>
    </source>
</evidence>
<dbReference type="Pfam" id="PF00580">
    <property type="entry name" value="UvrD-helicase"/>
    <property type="match status" value="1"/>
</dbReference>
<evidence type="ECO:0000256" key="5">
    <source>
        <dbReference type="ARBA" id="ARBA00022801"/>
    </source>
</evidence>
<evidence type="ECO:0000256" key="8">
    <source>
        <dbReference type="ARBA" id="ARBA00022840"/>
    </source>
</evidence>
<evidence type="ECO:0000256" key="9">
    <source>
        <dbReference type="ARBA" id="ARBA00023125"/>
    </source>
</evidence>
<evidence type="ECO:0000256" key="11">
    <source>
        <dbReference type="ARBA" id="ARBA00023235"/>
    </source>
</evidence>
<keyword evidence="6" id="KW-0347">Helicase</keyword>
<dbReference type="AlphaFoldDB" id="A0A6J6MQ29"/>
<feature type="domain" description="UvrD-like helicase ATP-binding" evidence="16">
    <location>
        <begin position="31"/>
        <end position="329"/>
    </location>
</feature>
<keyword evidence="4" id="KW-0227">DNA damage</keyword>
<feature type="region of interest" description="Disordered" evidence="15">
    <location>
        <begin position="358"/>
        <end position="382"/>
    </location>
</feature>
<dbReference type="PROSITE" id="PS51217">
    <property type="entry name" value="UVRD_HELICASE_CTER"/>
    <property type="match status" value="1"/>
</dbReference>